<reference evidence="8" key="1">
    <citation type="journal article" date="2019" name="Int. J. Syst. Evol. Microbiol.">
        <title>The Global Catalogue of Microorganisms (GCM) 10K type strain sequencing project: providing services to taxonomists for standard genome sequencing and annotation.</title>
        <authorList>
            <consortium name="The Broad Institute Genomics Platform"/>
            <consortium name="The Broad Institute Genome Sequencing Center for Infectious Disease"/>
            <person name="Wu L."/>
            <person name="Ma J."/>
        </authorList>
    </citation>
    <scope>NUCLEOTIDE SEQUENCE [LARGE SCALE GENOMIC DNA]</scope>
    <source>
        <strain evidence="8">CCUG 59189</strain>
    </source>
</reference>
<dbReference type="SUPFAM" id="SSF52283">
    <property type="entry name" value="Formate/glycerate dehydrogenase catalytic domain-like"/>
    <property type="match status" value="1"/>
</dbReference>
<dbReference type="PANTHER" id="PTHR43761:SF1">
    <property type="entry name" value="D-ISOMER SPECIFIC 2-HYDROXYACID DEHYDROGENASE CATALYTIC DOMAIN-CONTAINING PROTEIN-RELATED"/>
    <property type="match status" value="1"/>
</dbReference>
<keyword evidence="8" id="KW-1185">Reference proteome</keyword>
<dbReference type="EMBL" id="JBHTLM010000002">
    <property type="protein sequence ID" value="MFD1175416.1"/>
    <property type="molecule type" value="Genomic_DNA"/>
</dbReference>
<comment type="similarity">
    <text evidence="1 4">Belongs to the D-isomer specific 2-hydroxyacid dehydrogenase family.</text>
</comment>
<dbReference type="InterPro" id="IPR006140">
    <property type="entry name" value="D-isomer_DH_NAD-bd"/>
</dbReference>
<dbReference type="Pfam" id="PF02826">
    <property type="entry name" value="2-Hacid_dh_C"/>
    <property type="match status" value="1"/>
</dbReference>
<evidence type="ECO:0000313" key="7">
    <source>
        <dbReference type="EMBL" id="MFD1175416.1"/>
    </source>
</evidence>
<dbReference type="Gene3D" id="3.40.50.720">
    <property type="entry name" value="NAD(P)-binding Rossmann-like Domain"/>
    <property type="match status" value="2"/>
</dbReference>
<proteinExistence type="inferred from homology"/>
<evidence type="ECO:0000256" key="1">
    <source>
        <dbReference type="ARBA" id="ARBA00005854"/>
    </source>
</evidence>
<organism evidence="7 8">
    <name type="scientific">Paenibacillus puldeungensis</name>
    <dbReference type="NCBI Taxonomy" id="696536"/>
    <lineage>
        <taxon>Bacteria</taxon>
        <taxon>Bacillati</taxon>
        <taxon>Bacillota</taxon>
        <taxon>Bacilli</taxon>
        <taxon>Bacillales</taxon>
        <taxon>Paenibacillaceae</taxon>
        <taxon>Paenibacillus</taxon>
    </lineage>
</organism>
<keyword evidence="2 4" id="KW-0560">Oxidoreductase</keyword>
<accession>A0ABW3RSK8</accession>
<dbReference type="Proteomes" id="UP001597262">
    <property type="component" value="Unassembled WGS sequence"/>
</dbReference>
<dbReference type="SUPFAM" id="SSF51735">
    <property type="entry name" value="NAD(P)-binding Rossmann-fold domains"/>
    <property type="match status" value="1"/>
</dbReference>
<evidence type="ECO:0000313" key="8">
    <source>
        <dbReference type="Proteomes" id="UP001597262"/>
    </source>
</evidence>
<sequence>MPSHEYEIQVLKKGFPEAEICVYEYTDEKRSEFLDKISDATALLTAFIKIDKDVLDHARNLQVISINATGYDNVDLVEATKHSVGVCPVGEYCTDDVAEHTIALMLALNKNLKSYTYDIEKNNQWKYDTPQAPVRIGNQTLGIFGLGKIGKRVAKLAQGLGMTVIATDPLVTKETAAQLGIQMVEPGDIFEGADVISNHMNLGSSNIEYFTEKEFNKMKRTPIFLNLGRGLSINEQDLADALDRKLVRAAGLDVLKDETAKLKNHILANRDNVIITPHAAFYSSQSMTEMQRISCENIVHFLSGNKEKVFKLVNEV</sequence>
<dbReference type="InterPro" id="IPR006139">
    <property type="entry name" value="D-isomer_2_OHA_DH_cat_dom"/>
</dbReference>
<evidence type="ECO:0000256" key="2">
    <source>
        <dbReference type="ARBA" id="ARBA00023002"/>
    </source>
</evidence>
<keyword evidence="3" id="KW-0520">NAD</keyword>
<dbReference type="InterPro" id="IPR050418">
    <property type="entry name" value="D-iso_2-hydroxyacid_DH_PdxB"/>
</dbReference>
<gene>
    <name evidence="7" type="ORF">ACFQ3W_03765</name>
</gene>
<feature type="domain" description="D-isomer specific 2-hydroxyacid dehydrogenase NAD-binding" evidence="6">
    <location>
        <begin position="102"/>
        <end position="280"/>
    </location>
</feature>
<evidence type="ECO:0000256" key="4">
    <source>
        <dbReference type="RuleBase" id="RU003719"/>
    </source>
</evidence>
<dbReference type="Pfam" id="PF00389">
    <property type="entry name" value="2-Hacid_dh"/>
    <property type="match status" value="1"/>
</dbReference>
<dbReference type="PANTHER" id="PTHR43761">
    <property type="entry name" value="D-ISOMER SPECIFIC 2-HYDROXYACID DEHYDROGENASE FAMILY PROTEIN (AFU_ORTHOLOGUE AFUA_1G13630)"/>
    <property type="match status" value="1"/>
</dbReference>
<name>A0ABW3RSK8_9BACL</name>
<evidence type="ECO:0000256" key="3">
    <source>
        <dbReference type="ARBA" id="ARBA00023027"/>
    </source>
</evidence>
<evidence type="ECO:0000259" key="5">
    <source>
        <dbReference type="Pfam" id="PF00389"/>
    </source>
</evidence>
<evidence type="ECO:0000259" key="6">
    <source>
        <dbReference type="Pfam" id="PF02826"/>
    </source>
</evidence>
<dbReference type="InterPro" id="IPR029752">
    <property type="entry name" value="D-isomer_DH_CS1"/>
</dbReference>
<comment type="caution">
    <text evidence="7">The sequence shown here is derived from an EMBL/GenBank/DDBJ whole genome shotgun (WGS) entry which is preliminary data.</text>
</comment>
<dbReference type="PROSITE" id="PS00065">
    <property type="entry name" value="D_2_HYDROXYACID_DH_1"/>
    <property type="match status" value="1"/>
</dbReference>
<feature type="domain" description="D-isomer specific 2-hydroxyacid dehydrogenase catalytic" evidence="5">
    <location>
        <begin position="4"/>
        <end position="306"/>
    </location>
</feature>
<dbReference type="InterPro" id="IPR036291">
    <property type="entry name" value="NAD(P)-bd_dom_sf"/>
</dbReference>
<protein>
    <submittedName>
        <fullName evidence="7">NAD(P)-dependent oxidoreductase</fullName>
    </submittedName>
</protein>